<dbReference type="GO" id="GO:0005524">
    <property type="term" value="F:ATP binding"/>
    <property type="evidence" value="ECO:0007669"/>
    <property type="project" value="UniProtKB-KW"/>
</dbReference>
<dbReference type="RefSeq" id="WP_209872000.1">
    <property type="nucleotide sequence ID" value="NZ_JAGGLV010000005.1"/>
</dbReference>
<evidence type="ECO:0000313" key="2">
    <source>
        <dbReference type="Proteomes" id="UP000773462"/>
    </source>
</evidence>
<proteinExistence type="predicted"/>
<dbReference type="EMBL" id="JAGGLV010000005">
    <property type="protein sequence ID" value="MBP2111779.1"/>
    <property type="molecule type" value="Genomic_DNA"/>
</dbReference>
<dbReference type="Proteomes" id="UP000773462">
    <property type="component" value="Unassembled WGS sequence"/>
</dbReference>
<keyword evidence="2" id="KW-1185">Reference proteome</keyword>
<protein>
    <submittedName>
        <fullName evidence="1">Oligopeptide transport system ATP-binding protein</fullName>
    </submittedName>
</protein>
<name>A0ABS4NNY9_9BACL</name>
<reference evidence="1 2" key="1">
    <citation type="submission" date="2021-03" db="EMBL/GenBank/DDBJ databases">
        <title>Genomic Encyclopedia of Type Strains, Phase IV (KMG-IV): sequencing the most valuable type-strain genomes for metagenomic binning, comparative biology and taxonomic classification.</title>
        <authorList>
            <person name="Goeker M."/>
        </authorList>
    </citation>
    <scope>NUCLEOTIDE SEQUENCE [LARGE SCALE GENOMIC DNA]</scope>
    <source>
        <strain evidence="1 2">DSM 101953</strain>
    </source>
</reference>
<gene>
    <name evidence="1" type="ORF">J2Z70_001920</name>
</gene>
<keyword evidence="1" id="KW-0547">Nucleotide-binding</keyword>
<organism evidence="1 2">
    <name type="scientific">Paenibacillus silagei</name>
    <dbReference type="NCBI Taxonomy" id="1670801"/>
    <lineage>
        <taxon>Bacteria</taxon>
        <taxon>Bacillati</taxon>
        <taxon>Bacillota</taxon>
        <taxon>Bacilli</taxon>
        <taxon>Bacillales</taxon>
        <taxon>Paenibacillaceae</taxon>
        <taxon>Paenibacillus</taxon>
    </lineage>
</organism>
<accession>A0ABS4NNY9</accession>
<keyword evidence="1" id="KW-0067">ATP-binding</keyword>
<evidence type="ECO:0000313" key="1">
    <source>
        <dbReference type="EMBL" id="MBP2111779.1"/>
    </source>
</evidence>
<sequence>MAAQDPKKGEPVIPITSASPDLIMPPVGYPFTAYCSEAVPPVKGLIDPGITEFSDTLIARCWNLHSMAKEVQFV</sequence>
<comment type="caution">
    <text evidence="1">The sequence shown here is derived from an EMBL/GenBank/DDBJ whole genome shotgun (WGS) entry which is preliminary data.</text>
</comment>